<protein>
    <recommendedName>
        <fullName evidence="3">PTS EIIB type-3 domain-containing protein</fullName>
    </recommendedName>
</protein>
<organism evidence="1 2">
    <name type="scientific">Enterococcus devriesei</name>
    <dbReference type="NCBI Taxonomy" id="319970"/>
    <lineage>
        <taxon>Bacteria</taxon>
        <taxon>Bacillati</taxon>
        <taxon>Bacillota</taxon>
        <taxon>Bacilli</taxon>
        <taxon>Lactobacillales</taxon>
        <taxon>Enterococcaceae</taxon>
        <taxon>Enterococcus</taxon>
    </lineage>
</organism>
<accession>A0A1L8SV12</accession>
<sequence length="109" mass="12283">MKTITYIYSVNARGTILKSSGSGILWNRAKNFQTELIKAFAPDWQVSFISLDTFTNSVPESDVIVFNEMDTPYIPKVIQTKALPISYVEIAKTDIAGIKQRVEAFYQAQ</sequence>
<dbReference type="OrthoDB" id="2184873at2"/>
<evidence type="ECO:0000313" key="2">
    <source>
        <dbReference type="Proteomes" id="UP000183700"/>
    </source>
</evidence>
<proteinExistence type="predicted"/>
<dbReference type="AlphaFoldDB" id="A0A1L8SV12"/>
<dbReference type="EMBL" id="JXKM01000004">
    <property type="protein sequence ID" value="OJG35919.1"/>
    <property type="molecule type" value="Genomic_DNA"/>
</dbReference>
<comment type="caution">
    <text evidence="1">The sequence shown here is derived from an EMBL/GenBank/DDBJ whole genome shotgun (WGS) entry which is preliminary data.</text>
</comment>
<evidence type="ECO:0000313" key="1">
    <source>
        <dbReference type="EMBL" id="OJG35919.1"/>
    </source>
</evidence>
<evidence type="ECO:0008006" key="3">
    <source>
        <dbReference type="Google" id="ProtNLM"/>
    </source>
</evidence>
<dbReference type="STRING" id="319970.RV00_GL002063"/>
<dbReference type="Proteomes" id="UP000183700">
    <property type="component" value="Unassembled WGS sequence"/>
</dbReference>
<reference evidence="1 2" key="1">
    <citation type="submission" date="2014-12" db="EMBL/GenBank/DDBJ databases">
        <title>Draft genome sequences of 29 type strains of Enterococci.</title>
        <authorList>
            <person name="Zhong Z."/>
            <person name="Sun Z."/>
            <person name="Liu W."/>
            <person name="Zhang W."/>
            <person name="Zhang H."/>
        </authorList>
    </citation>
    <scope>NUCLEOTIDE SEQUENCE [LARGE SCALE GENOMIC DNA]</scope>
    <source>
        <strain evidence="1 2">DSM 22802</strain>
    </source>
</reference>
<name>A0A1L8SV12_9ENTE</name>
<gene>
    <name evidence="1" type="ORF">RV00_GL002063</name>
</gene>
<keyword evidence="2" id="KW-1185">Reference proteome</keyword>
<dbReference type="RefSeq" id="WP_071861891.1">
    <property type="nucleotide sequence ID" value="NZ_JBHLVS010000013.1"/>
</dbReference>